<dbReference type="CDD" id="cd01065">
    <property type="entry name" value="NAD_bind_Shikimate_DH"/>
    <property type="match status" value="1"/>
</dbReference>
<evidence type="ECO:0000313" key="6">
    <source>
        <dbReference type="Proteomes" id="UP000063308"/>
    </source>
</evidence>
<protein>
    <submittedName>
        <fullName evidence="5">Putative shikimate 5-dehydrogenase</fullName>
    </submittedName>
</protein>
<dbReference type="Pfam" id="PF08501">
    <property type="entry name" value="Shikimate_dh_N"/>
    <property type="match status" value="1"/>
</dbReference>
<dbReference type="EMBL" id="AP014685">
    <property type="protein sequence ID" value="BAR60877.1"/>
    <property type="molecule type" value="Genomic_DNA"/>
</dbReference>
<accession>A0A0E4BU26</accession>
<dbReference type="GO" id="GO:0004764">
    <property type="term" value="F:shikimate 3-dehydrogenase (NADP+) activity"/>
    <property type="evidence" value="ECO:0007669"/>
    <property type="project" value="InterPro"/>
</dbReference>
<dbReference type="Proteomes" id="UP000063308">
    <property type="component" value="Chromosome"/>
</dbReference>
<evidence type="ECO:0000256" key="3">
    <source>
        <dbReference type="ARBA" id="ARBA00023141"/>
    </source>
</evidence>
<evidence type="ECO:0000256" key="2">
    <source>
        <dbReference type="ARBA" id="ARBA00023002"/>
    </source>
</evidence>
<keyword evidence="3" id="KW-0057">Aromatic amino acid biosynthesis</keyword>
<organism evidence="5 6">
    <name type="scientific">Bradyrhizobium diazoefficiens</name>
    <dbReference type="NCBI Taxonomy" id="1355477"/>
    <lineage>
        <taxon>Bacteria</taxon>
        <taxon>Pseudomonadati</taxon>
        <taxon>Pseudomonadota</taxon>
        <taxon>Alphaproteobacteria</taxon>
        <taxon>Hyphomicrobiales</taxon>
        <taxon>Nitrobacteraceae</taxon>
        <taxon>Bradyrhizobium</taxon>
    </lineage>
</organism>
<sequence length="269" mass="27761">MINLNLTGATRLNIIVGDPIAQVKSPAGVTQAFIDRGYDGILVPVQINGARLKTFLAAATDVRNLDGIIVTVPHKFACYEFCATSTDRARLLGSVNIMRRCREGGWHGDHVDGLGFVGAVRANGYGPTGKCALLVGAGGAGSAIAMALVEAGVRSLAIHDNEAARRDQLIAKLATLGKAGIGPGSADPSGFDLVANATPLGMKAGDPLPLDASKLEASTFVGCVITSPAVSPLVEAARRLGCKTSTGTEMYNALQSSMVDFLLARDGSR</sequence>
<keyword evidence="3" id="KW-0028">Amino-acid biosynthesis</keyword>
<reference evidence="5 6" key="1">
    <citation type="submission" date="2014-11" db="EMBL/GenBank/DDBJ databases">
        <title>Symbiosis island explosion on the genome of extra-slow-growing strains of soybean bradyrhizobia with massive insertion sequences.</title>
        <authorList>
            <person name="Iida T."/>
            <person name="Minamisawa K."/>
        </authorList>
    </citation>
    <scope>NUCLEOTIDE SEQUENCE [LARGE SCALE GENOMIC DNA]</scope>
    <source>
        <strain evidence="5 6">NK6</strain>
    </source>
</reference>
<keyword evidence="2" id="KW-0560">Oxidoreductase</keyword>
<dbReference type="GO" id="GO:0019632">
    <property type="term" value="P:shikimate metabolic process"/>
    <property type="evidence" value="ECO:0007669"/>
    <property type="project" value="TreeGrafter"/>
</dbReference>
<comment type="pathway">
    <text evidence="1">Metabolic intermediate biosynthesis; chorismate biosynthesis; chorismate from D-erythrose 4-phosphate and phosphoenolpyruvate: step 4/7.</text>
</comment>
<proteinExistence type="predicted"/>
<dbReference type="GO" id="GO:0009073">
    <property type="term" value="P:aromatic amino acid family biosynthetic process"/>
    <property type="evidence" value="ECO:0007669"/>
    <property type="project" value="UniProtKB-KW"/>
</dbReference>
<dbReference type="InterPro" id="IPR046346">
    <property type="entry name" value="Aminoacid_DH-like_N_sf"/>
</dbReference>
<name>A0A0E4BU26_9BRAD</name>
<gene>
    <name evidence="5" type="ORF">NK6_7726</name>
</gene>
<dbReference type="InterPro" id="IPR013708">
    <property type="entry name" value="Shikimate_DH-bd_N"/>
</dbReference>
<evidence type="ECO:0000256" key="1">
    <source>
        <dbReference type="ARBA" id="ARBA00004871"/>
    </source>
</evidence>
<dbReference type="PANTHER" id="PTHR21089">
    <property type="entry name" value="SHIKIMATE DEHYDROGENASE"/>
    <property type="match status" value="1"/>
</dbReference>
<dbReference type="InterPro" id="IPR022893">
    <property type="entry name" value="Shikimate_DH_fam"/>
</dbReference>
<dbReference type="AlphaFoldDB" id="A0A0E4BU26"/>
<dbReference type="InterPro" id="IPR036291">
    <property type="entry name" value="NAD(P)-bd_dom_sf"/>
</dbReference>
<evidence type="ECO:0000259" key="4">
    <source>
        <dbReference type="Pfam" id="PF08501"/>
    </source>
</evidence>
<dbReference type="SUPFAM" id="SSF53223">
    <property type="entry name" value="Aminoacid dehydrogenase-like, N-terminal domain"/>
    <property type="match status" value="1"/>
</dbReference>
<dbReference type="Gene3D" id="3.40.50.720">
    <property type="entry name" value="NAD(P)-binding Rossmann-like Domain"/>
    <property type="match status" value="1"/>
</dbReference>
<dbReference type="SUPFAM" id="SSF51735">
    <property type="entry name" value="NAD(P)-binding Rossmann-fold domains"/>
    <property type="match status" value="1"/>
</dbReference>
<dbReference type="PANTHER" id="PTHR21089:SF1">
    <property type="entry name" value="BIFUNCTIONAL 3-DEHYDROQUINATE DEHYDRATASE_SHIKIMATE DEHYDROGENASE, CHLOROPLASTIC"/>
    <property type="match status" value="1"/>
</dbReference>
<dbReference type="GO" id="GO:0005829">
    <property type="term" value="C:cytosol"/>
    <property type="evidence" value="ECO:0007669"/>
    <property type="project" value="TreeGrafter"/>
</dbReference>
<dbReference type="FunFam" id="3.40.50.720:FF:000861">
    <property type="entry name" value="Shikimate dehydrogenase"/>
    <property type="match status" value="1"/>
</dbReference>
<feature type="domain" description="Shikimate dehydrogenase substrate binding N-terminal" evidence="4">
    <location>
        <begin position="15"/>
        <end position="97"/>
    </location>
</feature>
<dbReference type="Gene3D" id="3.40.50.10860">
    <property type="entry name" value="Leucine Dehydrogenase, chain A, domain 1"/>
    <property type="match status" value="1"/>
</dbReference>
<dbReference type="GO" id="GO:0050661">
    <property type="term" value="F:NADP binding"/>
    <property type="evidence" value="ECO:0007669"/>
    <property type="project" value="TreeGrafter"/>
</dbReference>
<evidence type="ECO:0000313" key="5">
    <source>
        <dbReference type="EMBL" id="BAR60877.1"/>
    </source>
</evidence>
<dbReference type="GO" id="GO:0009423">
    <property type="term" value="P:chorismate biosynthetic process"/>
    <property type="evidence" value="ECO:0007669"/>
    <property type="project" value="TreeGrafter"/>
</dbReference>